<dbReference type="PANTHER" id="PTHR43245">
    <property type="entry name" value="BIFUNCTIONAL POLYMYXIN RESISTANCE PROTEIN ARNA"/>
    <property type="match status" value="1"/>
</dbReference>
<sequence>MSGTVIGPVLVLGAGGYLGSTLVTHLARRGTEVVAVGRRAPRAVGPTVRTAAVDATDPDDLARVVAGAGAVVHLVAHLVPGRSWRVADDDPAGEAGTVGPARALVAALRDRRVPVVTASTVGIAGCPERIRLDGTEPDDPRTPYDRQKLAAERALLESGLPAVPVRLPTVYGRGADPAAPGTGVVAAMAQRAAAGRDLTLWHDGSVRRDLLHVRDVAAALDAAVRHADRLAGRPWVIGTGIGVPLGAVVRGLATRIADRTGREPVPVVQVPAPDHAAPTDFHSVEVDPAAFRAVTGWRARTPLGTGLDEVADAVATRPVPV</sequence>
<organism evidence="2 3">
    <name type="scientific">Actinomycetospora termitidis</name>
    <dbReference type="NCBI Taxonomy" id="3053470"/>
    <lineage>
        <taxon>Bacteria</taxon>
        <taxon>Bacillati</taxon>
        <taxon>Actinomycetota</taxon>
        <taxon>Actinomycetes</taxon>
        <taxon>Pseudonocardiales</taxon>
        <taxon>Pseudonocardiaceae</taxon>
        <taxon>Actinomycetospora</taxon>
    </lineage>
</organism>
<dbReference type="EMBL" id="JASVWF010000005">
    <property type="protein sequence ID" value="MDL5158593.1"/>
    <property type="molecule type" value="Genomic_DNA"/>
</dbReference>
<evidence type="ECO:0000259" key="1">
    <source>
        <dbReference type="Pfam" id="PF01370"/>
    </source>
</evidence>
<keyword evidence="3" id="KW-1185">Reference proteome</keyword>
<name>A0ABT7MGW9_9PSEU</name>
<dbReference type="InterPro" id="IPR036291">
    <property type="entry name" value="NAD(P)-bd_dom_sf"/>
</dbReference>
<evidence type="ECO:0000313" key="3">
    <source>
        <dbReference type="Proteomes" id="UP001231924"/>
    </source>
</evidence>
<dbReference type="Proteomes" id="UP001231924">
    <property type="component" value="Unassembled WGS sequence"/>
</dbReference>
<reference evidence="2 3" key="1">
    <citation type="submission" date="2023-06" db="EMBL/GenBank/DDBJ databases">
        <title>Actinomycetospora Odt1-22.</title>
        <authorList>
            <person name="Supong K."/>
        </authorList>
    </citation>
    <scope>NUCLEOTIDE SEQUENCE [LARGE SCALE GENOMIC DNA]</scope>
    <source>
        <strain evidence="2 3">Odt1-22</strain>
    </source>
</reference>
<gene>
    <name evidence="2" type="ORF">QRT03_21680</name>
</gene>
<evidence type="ECO:0000313" key="2">
    <source>
        <dbReference type="EMBL" id="MDL5158593.1"/>
    </source>
</evidence>
<comment type="caution">
    <text evidence="2">The sequence shown here is derived from an EMBL/GenBank/DDBJ whole genome shotgun (WGS) entry which is preliminary data.</text>
</comment>
<dbReference type="Gene3D" id="3.40.50.720">
    <property type="entry name" value="NAD(P)-binding Rossmann-like Domain"/>
    <property type="match status" value="1"/>
</dbReference>
<proteinExistence type="predicted"/>
<feature type="domain" description="NAD-dependent epimerase/dehydratase" evidence="1">
    <location>
        <begin position="9"/>
        <end position="238"/>
    </location>
</feature>
<dbReference type="InterPro" id="IPR001509">
    <property type="entry name" value="Epimerase_deHydtase"/>
</dbReference>
<dbReference type="SUPFAM" id="SSF51735">
    <property type="entry name" value="NAD(P)-binding Rossmann-fold domains"/>
    <property type="match status" value="1"/>
</dbReference>
<dbReference type="PANTHER" id="PTHR43245:SF13">
    <property type="entry name" value="UDP-D-APIOSE_UDP-D-XYLOSE SYNTHASE 2"/>
    <property type="match status" value="1"/>
</dbReference>
<dbReference type="Pfam" id="PF01370">
    <property type="entry name" value="Epimerase"/>
    <property type="match status" value="1"/>
</dbReference>
<dbReference type="CDD" id="cd08946">
    <property type="entry name" value="SDR_e"/>
    <property type="match status" value="1"/>
</dbReference>
<protein>
    <submittedName>
        <fullName evidence="2">NAD-dependent epimerase/dehydratase family protein</fullName>
    </submittedName>
</protein>
<dbReference type="InterPro" id="IPR050177">
    <property type="entry name" value="Lipid_A_modif_metabolic_enz"/>
</dbReference>
<dbReference type="RefSeq" id="WP_286055132.1">
    <property type="nucleotide sequence ID" value="NZ_JASVWF010000005.1"/>
</dbReference>
<accession>A0ABT7MGW9</accession>